<dbReference type="Pfam" id="PF00078">
    <property type="entry name" value="RVT_1"/>
    <property type="match status" value="1"/>
</dbReference>
<dbReference type="GO" id="GO:0004523">
    <property type="term" value="F:RNA-DNA hybrid ribonuclease activity"/>
    <property type="evidence" value="ECO:0007669"/>
    <property type="project" value="InterPro"/>
</dbReference>
<protein>
    <submittedName>
        <fullName evidence="8">Putative RNA-directed DNA polymerase from transposon BS</fullName>
    </submittedName>
</protein>
<evidence type="ECO:0000256" key="3">
    <source>
        <dbReference type="PROSITE-ProRule" id="PRU00047"/>
    </source>
</evidence>
<dbReference type="InterPro" id="IPR036691">
    <property type="entry name" value="Endo/exonu/phosph_ase_sf"/>
</dbReference>
<dbReference type="PROSITE" id="PS50879">
    <property type="entry name" value="RNASE_H_1"/>
    <property type="match status" value="1"/>
</dbReference>
<accession>A0A559LKV9</accession>
<dbReference type="GO" id="GO:0008270">
    <property type="term" value="F:zinc ion binding"/>
    <property type="evidence" value="ECO:0007669"/>
    <property type="project" value="UniProtKB-KW"/>
</dbReference>
<keyword evidence="3" id="KW-0862">Zinc</keyword>
<dbReference type="Pfam" id="PF00075">
    <property type="entry name" value="RNase_H"/>
    <property type="match status" value="1"/>
</dbReference>
<dbReference type="InterPro" id="IPR001878">
    <property type="entry name" value="Znf_CCHC"/>
</dbReference>
<evidence type="ECO:0000313" key="9">
    <source>
        <dbReference type="Proteomes" id="UP000320707"/>
    </source>
</evidence>
<evidence type="ECO:0000259" key="6">
    <source>
        <dbReference type="PROSITE" id="PS50878"/>
    </source>
</evidence>
<dbReference type="SUPFAM" id="SSF53098">
    <property type="entry name" value="Ribonuclease H-like"/>
    <property type="match status" value="1"/>
</dbReference>
<dbReference type="Pfam" id="PF14529">
    <property type="entry name" value="Exo_endo_phos_2"/>
    <property type="match status" value="1"/>
</dbReference>
<feature type="domain" description="RNase H type-1" evidence="7">
    <location>
        <begin position="1368"/>
        <end position="1501"/>
    </location>
</feature>
<dbReference type="SUPFAM" id="SSF56219">
    <property type="entry name" value="DNase I-like"/>
    <property type="match status" value="1"/>
</dbReference>
<dbReference type="Gene3D" id="3.30.420.10">
    <property type="entry name" value="Ribonuclease H-like superfamily/Ribonuclease H"/>
    <property type="match status" value="1"/>
</dbReference>
<dbReference type="PANTHER" id="PTHR33481:SF1">
    <property type="entry name" value="ENDONUCLEASE_EXONUCLEASE_PHOSPHATASE DOMAIN-CONTAINING PROTEIN-RELATED"/>
    <property type="match status" value="1"/>
</dbReference>
<feature type="domain" description="CCHC-type" evidence="5">
    <location>
        <begin position="396"/>
        <end position="409"/>
    </location>
</feature>
<dbReference type="CDD" id="cd09276">
    <property type="entry name" value="Rnase_HI_RT_non_LTR"/>
    <property type="match status" value="1"/>
</dbReference>
<dbReference type="EMBL" id="SRMI01000003">
    <property type="protein sequence ID" value="TVY74903.1"/>
    <property type="molecule type" value="Genomic_DNA"/>
</dbReference>
<feature type="domain" description="Reverse transcriptase" evidence="6">
    <location>
        <begin position="877"/>
        <end position="1147"/>
    </location>
</feature>
<evidence type="ECO:0000256" key="2">
    <source>
        <dbReference type="ARBA" id="ARBA00023128"/>
    </source>
</evidence>
<dbReference type="GO" id="GO:0003964">
    <property type="term" value="F:RNA-directed DNA polymerase activity"/>
    <property type="evidence" value="ECO:0007669"/>
    <property type="project" value="UniProtKB-KW"/>
</dbReference>
<dbReference type="InterPro" id="IPR000477">
    <property type="entry name" value="RT_dom"/>
</dbReference>
<dbReference type="CDD" id="cd01650">
    <property type="entry name" value="RT_nLTR_like"/>
    <property type="match status" value="1"/>
</dbReference>
<keyword evidence="3" id="KW-0863">Zinc-finger</keyword>
<dbReference type="GO" id="GO:0003676">
    <property type="term" value="F:nucleic acid binding"/>
    <property type="evidence" value="ECO:0007669"/>
    <property type="project" value="InterPro"/>
</dbReference>
<evidence type="ECO:0000256" key="1">
    <source>
        <dbReference type="ARBA" id="ARBA00004173"/>
    </source>
</evidence>
<reference evidence="8 9" key="1">
    <citation type="journal article" date="2019" name="Microbiol. Resour. Announc.">
        <title>High-quality draft genome sequence of Fusarium oxysporum f. sp. cubense strain 160527, a causal agent of Panama disease.</title>
        <authorList>
            <person name="Asai S."/>
            <person name="Ayukawa Y."/>
            <person name="Gan P."/>
            <person name="Masuda S."/>
            <person name="Komatsu K."/>
            <person name="Shirasu K."/>
            <person name="Arie T."/>
        </authorList>
    </citation>
    <scope>NUCLEOTIDE SEQUENCE [LARGE SCALE GENOMIC DNA]</scope>
    <source>
        <strain evidence="8 9">160527</strain>
    </source>
</reference>
<feature type="region of interest" description="Disordered" evidence="4">
    <location>
        <begin position="444"/>
        <end position="536"/>
    </location>
</feature>
<dbReference type="SUPFAM" id="SSF56672">
    <property type="entry name" value="DNA/RNA polymerases"/>
    <property type="match status" value="1"/>
</dbReference>
<organism evidence="8 9">
    <name type="scientific">Fusarium oxysporum f. sp. cubense</name>
    <dbReference type="NCBI Taxonomy" id="61366"/>
    <lineage>
        <taxon>Eukaryota</taxon>
        <taxon>Fungi</taxon>
        <taxon>Dikarya</taxon>
        <taxon>Ascomycota</taxon>
        <taxon>Pezizomycotina</taxon>
        <taxon>Sordariomycetes</taxon>
        <taxon>Hypocreomycetidae</taxon>
        <taxon>Hypocreales</taxon>
        <taxon>Nectriaceae</taxon>
        <taxon>Fusarium</taxon>
        <taxon>Fusarium oxysporum species complex</taxon>
    </lineage>
</organism>
<keyword evidence="3" id="KW-0479">Metal-binding</keyword>
<dbReference type="PANTHER" id="PTHR33481">
    <property type="entry name" value="REVERSE TRANSCRIPTASE"/>
    <property type="match status" value="1"/>
</dbReference>
<keyword evidence="8" id="KW-0695">RNA-directed DNA polymerase</keyword>
<dbReference type="PROSITE" id="PS50158">
    <property type="entry name" value="ZF_CCHC"/>
    <property type="match status" value="1"/>
</dbReference>
<dbReference type="Gene3D" id="3.60.10.10">
    <property type="entry name" value="Endonuclease/exonuclease/phosphatase"/>
    <property type="match status" value="1"/>
</dbReference>
<feature type="region of interest" description="Disordered" evidence="4">
    <location>
        <begin position="157"/>
        <end position="204"/>
    </location>
</feature>
<comment type="caution">
    <text evidence="8">The sequence shown here is derived from an EMBL/GenBank/DDBJ whole genome shotgun (WGS) entry which is preliminary data.</text>
</comment>
<dbReference type="Proteomes" id="UP000320707">
    <property type="component" value="Unassembled WGS sequence"/>
</dbReference>
<dbReference type="InterPro" id="IPR036397">
    <property type="entry name" value="RNaseH_sf"/>
</dbReference>
<comment type="subcellular location">
    <subcellularLocation>
        <location evidence="1">Mitochondrion</location>
    </subcellularLocation>
</comment>
<evidence type="ECO:0000313" key="8">
    <source>
        <dbReference type="EMBL" id="TVY74903.1"/>
    </source>
</evidence>
<proteinExistence type="predicted"/>
<dbReference type="GO" id="GO:0005739">
    <property type="term" value="C:mitochondrion"/>
    <property type="evidence" value="ECO:0007669"/>
    <property type="project" value="UniProtKB-SubCell"/>
</dbReference>
<evidence type="ECO:0000259" key="5">
    <source>
        <dbReference type="PROSITE" id="PS50158"/>
    </source>
</evidence>
<evidence type="ECO:0000256" key="4">
    <source>
        <dbReference type="SAM" id="MobiDB-lite"/>
    </source>
</evidence>
<dbReference type="InterPro" id="IPR005135">
    <property type="entry name" value="Endo/exonuclease/phosphatase"/>
</dbReference>
<keyword evidence="8" id="KW-0548">Nucleotidyltransferase</keyword>
<dbReference type="PROSITE" id="PS50878">
    <property type="entry name" value="RT_POL"/>
    <property type="match status" value="1"/>
</dbReference>
<keyword evidence="2" id="KW-0496">Mitochondrion</keyword>
<sequence length="1651" mass="184386">MASSSTIPPAALDPFDLGIHTPINLNRGARAALLQNSPVVVNGTIGVSPAPGRMAQTPSSPLNAAATTTTATEGAERAIPVSTLEQRPISIVESANDLAREHAEEYNTKLMVFRAFCTKFEEAAQQFVTEPQRRFAQQFANDFLGFWKRELSCSGPVTPKPTYSSVAAAAPPTDHDRLTYRQQQQRKGRQTDPPHRQGQQTTIAPPRQDLRVFIRLEAGAPARAHSSYAIRTLIREKLGAVSDKIRQVFQVRSGWAVLAADSATRDFLVEKQAEWAAELGATAVETNKEWFTYVVSDVPARLTDFYGNEVDSDSVVSDEIEIQTGLKPIDVRTGRQFSDDPLTKALLVSFLKPTKRFWSLFGSSAARLVDKTDRPRQCEKCWGHHFARNCHRQPVCRRCGEAGHLVDDCIAREQCVNCLGPHQANFRRCPARPKTVHGVLRRLTKEQRKHVRAVGAETYRQRHQEPQEAQQGMAERQNEDVTSQERPNARAPSPAVSGAPSCIMVATTPHAGYEAEEEPEQPRPGSSRKRRINDRKPLRIFQANVGKIPPAHDCALALADSEQYDVVLLQEPWTAHTETRTLTKTHPAYDTFTPVDMWNSNDTRPRVMTYVRRDPRLLADQIRPFQTRDILWLTINDLTIVNFYRQNDERDALDTLFQWSVPERCLVAGDFNARHRSWQTGQTTNRGQEIAGWVSENDLSLLNTLDIPTNPYGNTIDLAFTNLPLAEAIVEDHLATSSDHFTLSLTFPDVRSTPVQPGKIRVTTEDELKRFVEIVELGATGIPLTDSTPEELDELASSLEPSSRHLYRTAEDDIANAWTPVFPPRSIPFSPKISLEEAQYATCHTGNTSPGSDNITVKLLEAVWHTIGTHVRRLFERCLTIGHHPKPFKEAEVVMIAKPGRRDLTEPRAWRPISLLSCLGKGLERLIARRLAWAAVHYSVLHPQQAGALPKRSATDLVTALVHDIEEAFARKKVATLVTMDVQGAFDTVMRNRLVLRLREQGWPNHLARWAGSFMGGRSARVRYQDTVTPSSPLQCGLPQGSPVSPILFLLYTEPIYRLGNPQGRFGYADDTAILSIGDTVEETSIMASSSIDEMVRWGAANGVSFDPKKTEVMHFSRSKLRTTPAVRHGDVEKHPEAALRWLGIWLDSRLSFRIHVEKWAAKAKAVAYHLRGLTNTIHGPLPSAVRSAVKACVEPVLLHGSEAWYPGKTRPRWTQPMKDLPSSNQHLLQRMSKAMNQAMRAILPVWKTTPTTILHRESGIPPIDQLLDARRLRFSARLKSLDESHPLASRTHPPRQHTYHDLIKRRYQMQTENGFRTRLRRTDELLAPCARPKLVQRRFQQEETVPLQAASKEKTASAFLRWLQSLDTLTLVVYSDGSLSSEGAASYGFTIHQNNIPISDGSGRLGPAEVFDAEATGALEGLKAALKLRESASQNIFICLDNLAAATCLRGTPADSSQDVFLEFQALAASHGATQVRWVPGHSDIPGNEQADKLAKAASSLPEPEGAQLTLAYLRRIARQKPKEAFQAWWSTSAPELYRRLNLKATTGCPPELLLPRAALHHLLAARSLHGDFAAYHERFDHVDARLVCSCGRRKAPDHIFYCRKVPPRHRMRLAPSPTAAVNLAIGKDFTKFIDLSKDSAFFGKTCPRH</sequence>
<keyword evidence="8" id="KW-0808">Transferase</keyword>
<dbReference type="InterPro" id="IPR002156">
    <property type="entry name" value="RNaseH_domain"/>
</dbReference>
<name>A0A559LKV9_FUSOC</name>
<dbReference type="InterPro" id="IPR012337">
    <property type="entry name" value="RNaseH-like_sf"/>
</dbReference>
<dbReference type="InterPro" id="IPR043502">
    <property type="entry name" value="DNA/RNA_pol_sf"/>
</dbReference>
<evidence type="ECO:0000259" key="7">
    <source>
        <dbReference type="PROSITE" id="PS50879"/>
    </source>
</evidence>
<gene>
    <name evidence="8" type="primary">RTase-22</name>
    <name evidence="8" type="ORF">Focb16_v006233</name>
</gene>